<evidence type="ECO:0000256" key="1">
    <source>
        <dbReference type="SAM" id="MobiDB-lite"/>
    </source>
</evidence>
<dbReference type="STRING" id="759272.G0RXQ9"/>
<reference evidence="2 3" key="1">
    <citation type="journal article" date="2011" name="Cell">
        <title>Insight into structure and assembly of the nuclear pore complex by utilizing the genome of a eukaryotic thermophile.</title>
        <authorList>
            <person name="Amlacher S."/>
            <person name="Sarges P."/>
            <person name="Flemming D."/>
            <person name="van Noort V."/>
            <person name="Kunze R."/>
            <person name="Devos D.P."/>
            <person name="Arumugam M."/>
            <person name="Bork P."/>
            <person name="Hurt E."/>
        </authorList>
    </citation>
    <scope>NUCLEOTIDE SEQUENCE [LARGE SCALE GENOMIC DNA]</scope>
    <source>
        <strain evidence="3">DSM 1495 / CBS 144.50 / IMI 039719</strain>
    </source>
</reference>
<proteinExistence type="predicted"/>
<gene>
    <name evidence="2" type="ORF">CTHT_0000060</name>
</gene>
<evidence type="ECO:0000313" key="2">
    <source>
        <dbReference type="EMBL" id="EGS24075.1"/>
    </source>
</evidence>
<feature type="region of interest" description="Disordered" evidence="1">
    <location>
        <begin position="213"/>
        <end position="259"/>
    </location>
</feature>
<dbReference type="eggNOG" id="ENOG502RXN2">
    <property type="taxonomic scope" value="Eukaryota"/>
</dbReference>
<organism evidence="3">
    <name type="scientific">Chaetomium thermophilum (strain DSM 1495 / CBS 144.50 / IMI 039719)</name>
    <name type="common">Thermochaetoides thermophila</name>
    <dbReference type="NCBI Taxonomy" id="759272"/>
    <lineage>
        <taxon>Eukaryota</taxon>
        <taxon>Fungi</taxon>
        <taxon>Dikarya</taxon>
        <taxon>Ascomycota</taxon>
        <taxon>Pezizomycotina</taxon>
        <taxon>Sordariomycetes</taxon>
        <taxon>Sordariomycetidae</taxon>
        <taxon>Sordariales</taxon>
        <taxon>Chaetomiaceae</taxon>
        <taxon>Thermochaetoides</taxon>
    </lineage>
</organism>
<dbReference type="Proteomes" id="UP000008066">
    <property type="component" value="Unassembled WGS sequence"/>
</dbReference>
<dbReference type="KEGG" id="cthr:CTHT_0000060"/>
<feature type="compositionally biased region" description="Basic and acidic residues" evidence="1">
    <location>
        <begin position="239"/>
        <end position="259"/>
    </location>
</feature>
<dbReference type="AlphaFoldDB" id="G0RXQ9"/>
<name>G0RXQ9_CHATD</name>
<feature type="region of interest" description="Disordered" evidence="1">
    <location>
        <begin position="275"/>
        <end position="296"/>
    </location>
</feature>
<dbReference type="OMA" id="PRPAYLM"/>
<evidence type="ECO:0000313" key="3">
    <source>
        <dbReference type="Proteomes" id="UP000008066"/>
    </source>
</evidence>
<dbReference type="Gene3D" id="3.40.50.1820">
    <property type="entry name" value="alpha/beta hydrolase"/>
    <property type="match status" value="2"/>
</dbReference>
<dbReference type="RefSeq" id="XP_006690561.1">
    <property type="nucleotide sequence ID" value="XM_006690498.1"/>
</dbReference>
<dbReference type="PANTHER" id="PTHR42103">
    <property type="entry name" value="ALPHA/BETA-HYDROLASES SUPERFAMILY PROTEIN"/>
    <property type="match status" value="1"/>
</dbReference>
<dbReference type="PANTHER" id="PTHR42103:SF2">
    <property type="entry name" value="AB HYDROLASE-1 DOMAIN-CONTAINING PROTEIN"/>
    <property type="match status" value="1"/>
</dbReference>
<dbReference type="HOGENOM" id="CLU_035149_0_0_1"/>
<sequence length="440" mass="47908">MSMIFTLDEYAMLPKPTLRLTIPSLHDALPLDCRVYHPHSLSPLPSAPPWNKHAAVVAHPYAPLGGCYDDPVVDIVAGTLLKLGFLVATFNFRGALGSAGRTSWTARAERADYMSVAGFVAHYVHFLDPSGRPSSEDSTVSEENRAVQVQPPTLSSPAPILLLSGYSYGAMITTHLPPLDAILSLFLTPESGSPAAEIRLRAQHLAEMQSTVISSARDAASSHHLSPRAPRRGVGLRVGGDEENRKSQDSRRSLSMDLENSVRQDAADLLAKAARARRNREAPNKQAQEPTKRLPPVAGLTFRPAYLLVSPLQGIITNLATMSFPSSLSIGPGRLLSRWLPKLQEESSAEPNALSRSIPPGAEDKLTQNPTLAVYGDHDVFVSARKLREWATRLQTLENSHFHAIEVSGAGHFWAQSRKNARILQDMVQTFGLSLLHDAT</sequence>
<dbReference type="InterPro" id="IPR029058">
    <property type="entry name" value="AB_hydrolase_fold"/>
</dbReference>
<accession>G0RXQ9</accession>
<feature type="region of interest" description="Disordered" evidence="1">
    <location>
        <begin position="132"/>
        <end position="151"/>
    </location>
</feature>
<dbReference type="SUPFAM" id="SSF53474">
    <property type="entry name" value="alpha/beta-Hydrolases"/>
    <property type="match status" value="1"/>
</dbReference>
<keyword evidence="3" id="KW-1185">Reference proteome</keyword>
<evidence type="ECO:0008006" key="4">
    <source>
        <dbReference type="Google" id="ProtNLM"/>
    </source>
</evidence>
<dbReference type="OrthoDB" id="10260961at2759"/>
<dbReference type="EMBL" id="GL988030">
    <property type="protein sequence ID" value="EGS24075.1"/>
    <property type="molecule type" value="Genomic_DNA"/>
</dbReference>
<protein>
    <recommendedName>
        <fullName evidence="4">AB hydrolase-1 domain-containing protein</fullName>
    </recommendedName>
</protein>
<dbReference type="GeneID" id="18254044"/>